<comment type="caution">
    <text evidence="13">The sequence shown here is derived from an EMBL/GenBank/DDBJ whole genome shotgun (WGS) entry which is preliminary data.</text>
</comment>
<evidence type="ECO:0000259" key="11">
    <source>
        <dbReference type="PROSITE" id="PS50902"/>
    </source>
</evidence>
<dbReference type="Gene3D" id="2.40.30.10">
    <property type="entry name" value="Translation factors"/>
    <property type="match status" value="1"/>
</dbReference>
<dbReference type="Gene3D" id="1.20.990.10">
    <property type="entry name" value="NADPH-cytochrome p450 Reductase, Chain A, domain 3"/>
    <property type="match status" value="1"/>
</dbReference>
<dbReference type="GO" id="GO:0005829">
    <property type="term" value="C:cytosol"/>
    <property type="evidence" value="ECO:0007669"/>
    <property type="project" value="TreeGrafter"/>
</dbReference>
<dbReference type="EMBL" id="CAJOBA010035808">
    <property type="protein sequence ID" value="CAF4011193.1"/>
    <property type="molecule type" value="Genomic_DNA"/>
</dbReference>
<keyword evidence="3" id="KW-0028">Amino-acid biosynthesis</keyword>
<evidence type="ECO:0000256" key="4">
    <source>
        <dbReference type="ARBA" id="ARBA00022630"/>
    </source>
</evidence>
<evidence type="ECO:0000256" key="8">
    <source>
        <dbReference type="ARBA" id="ARBA00023002"/>
    </source>
</evidence>
<name>A0A814LBF9_9BILA</name>
<dbReference type="GO" id="GO:0030586">
    <property type="term" value="F:[methionine synthase] reductase (NADPH) activity"/>
    <property type="evidence" value="ECO:0007669"/>
    <property type="project" value="UniProtKB-EC"/>
</dbReference>
<dbReference type="GO" id="GO:0010181">
    <property type="term" value="F:FMN binding"/>
    <property type="evidence" value="ECO:0007669"/>
    <property type="project" value="InterPro"/>
</dbReference>
<dbReference type="AlphaFoldDB" id="A0A814LBF9"/>
<dbReference type="Gene3D" id="3.40.50.360">
    <property type="match status" value="1"/>
</dbReference>
<evidence type="ECO:0000256" key="7">
    <source>
        <dbReference type="ARBA" id="ARBA00022857"/>
    </source>
</evidence>
<dbReference type="InterPro" id="IPR029039">
    <property type="entry name" value="Flavoprotein-like_sf"/>
</dbReference>
<dbReference type="EMBL" id="CAJNOQ010004505">
    <property type="protein sequence ID" value="CAF1062426.1"/>
    <property type="molecule type" value="Genomic_DNA"/>
</dbReference>
<evidence type="ECO:0000256" key="2">
    <source>
        <dbReference type="ARBA" id="ARBA00001974"/>
    </source>
</evidence>
<evidence type="ECO:0000313" key="14">
    <source>
        <dbReference type="EMBL" id="CAF1201314.1"/>
    </source>
</evidence>
<dbReference type="PRINTS" id="PR00371">
    <property type="entry name" value="FPNCR"/>
</dbReference>
<dbReference type="InterPro" id="IPR039261">
    <property type="entry name" value="FNR_nucleotide-bd"/>
</dbReference>
<comment type="cofactor">
    <cofactor evidence="1">
        <name>FMN</name>
        <dbReference type="ChEBI" id="CHEBI:58210"/>
    </cofactor>
</comment>
<keyword evidence="7" id="KW-0521">NADP</keyword>
<evidence type="ECO:0000313" key="17">
    <source>
        <dbReference type="Proteomes" id="UP000663829"/>
    </source>
</evidence>
<dbReference type="InterPro" id="IPR017927">
    <property type="entry name" value="FAD-bd_FR_type"/>
</dbReference>
<dbReference type="FunFam" id="3.40.50.360:FF:000059">
    <property type="entry name" value="5-methyltetrahydrofolate-homocysteine methyltransferase reductase"/>
    <property type="match status" value="1"/>
</dbReference>
<proteinExistence type="predicted"/>
<dbReference type="EMBL" id="CAJNOK010014275">
    <property type="protein sequence ID" value="CAF1201314.1"/>
    <property type="molecule type" value="Genomic_DNA"/>
</dbReference>
<dbReference type="GO" id="GO:0050667">
    <property type="term" value="P:homocysteine metabolic process"/>
    <property type="evidence" value="ECO:0007669"/>
    <property type="project" value="TreeGrafter"/>
</dbReference>
<organism evidence="13 17">
    <name type="scientific">Didymodactylos carnosus</name>
    <dbReference type="NCBI Taxonomy" id="1234261"/>
    <lineage>
        <taxon>Eukaryota</taxon>
        <taxon>Metazoa</taxon>
        <taxon>Spiralia</taxon>
        <taxon>Gnathifera</taxon>
        <taxon>Rotifera</taxon>
        <taxon>Eurotatoria</taxon>
        <taxon>Bdelloidea</taxon>
        <taxon>Philodinida</taxon>
        <taxon>Philodinidae</taxon>
        <taxon>Didymodactylos</taxon>
    </lineage>
</organism>
<dbReference type="InterPro" id="IPR001094">
    <property type="entry name" value="Flavdoxin-like"/>
</dbReference>
<dbReference type="Proteomes" id="UP000663829">
    <property type="component" value="Unassembled WGS sequence"/>
</dbReference>
<dbReference type="PANTHER" id="PTHR19384:SF84">
    <property type="entry name" value="METHIONINE SYNTHASE REDUCTASE"/>
    <property type="match status" value="1"/>
</dbReference>
<keyword evidence="5" id="KW-0288">FMN</keyword>
<comment type="cofactor">
    <cofactor evidence="2">
        <name>FAD</name>
        <dbReference type="ChEBI" id="CHEBI:57692"/>
    </cofactor>
</comment>
<keyword evidence="4" id="KW-0285">Flavoprotein</keyword>
<evidence type="ECO:0000256" key="10">
    <source>
        <dbReference type="ARBA" id="ARBA00040659"/>
    </source>
</evidence>
<keyword evidence="6" id="KW-0274">FAD</keyword>
<dbReference type="PROSITE" id="PS51384">
    <property type="entry name" value="FAD_FR"/>
    <property type="match status" value="1"/>
</dbReference>
<keyword evidence="8" id="KW-0560">Oxidoreductase</keyword>
<dbReference type="Pfam" id="PF00258">
    <property type="entry name" value="Flavodoxin_1"/>
    <property type="match status" value="1"/>
</dbReference>
<feature type="domain" description="Flavodoxin-like" evidence="11">
    <location>
        <begin position="6"/>
        <end position="149"/>
    </location>
</feature>
<dbReference type="GO" id="GO:0050660">
    <property type="term" value="F:flavin adenine dinucleotide binding"/>
    <property type="evidence" value="ECO:0007669"/>
    <property type="project" value="TreeGrafter"/>
</dbReference>
<gene>
    <name evidence="13" type="ORF">GPM918_LOCUS16849</name>
    <name evidence="14" type="ORF">OVA965_LOCUS23999</name>
    <name evidence="15" type="ORF">SRO942_LOCUS16848</name>
    <name evidence="16" type="ORF">TMI583_LOCUS24719</name>
</gene>
<dbReference type="InterPro" id="IPR001709">
    <property type="entry name" value="Flavoprot_Pyr_Nucl_cyt_Rdtase"/>
</dbReference>
<keyword evidence="17" id="KW-1185">Reference proteome</keyword>
<evidence type="ECO:0000256" key="5">
    <source>
        <dbReference type="ARBA" id="ARBA00022643"/>
    </source>
</evidence>
<dbReference type="PANTHER" id="PTHR19384">
    <property type="entry name" value="NITRIC OXIDE SYNTHASE-RELATED"/>
    <property type="match status" value="1"/>
</dbReference>
<evidence type="ECO:0000259" key="12">
    <source>
        <dbReference type="PROSITE" id="PS51384"/>
    </source>
</evidence>
<evidence type="ECO:0000256" key="1">
    <source>
        <dbReference type="ARBA" id="ARBA00001917"/>
    </source>
</evidence>
<evidence type="ECO:0000256" key="3">
    <source>
        <dbReference type="ARBA" id="ARBA00022605"/>
    </source>
</evidence>
<dbReference type="InterPro" id="IPR003097">
    <property type="entry name" value="CysJ-like_FAD-binding"/>
</dbReference>
<sequence>MTKQRFVLLFGSETGQCKSIAQGVVDVAHEQQDLCIDLFELDDVDKQFKLEEEPVIVIITSSTGDGEPPSNASKFWRKIRREKNPKYLSHMKYTVLGLGDTNYSNFCNCGKVLDRRFEELGATRFYPSNWADDAVGLEKTVEPWLEGLWPEIKKILPSITDDNPILSKENIGEKLEKSETTSTKDSLETSMKQLALKECSTNTSFVQHSTLSKEPKTEDNLKYSSLIANQTLTLPPKPAYSLCVQLVEPKEEEEACKNSFSTDAYVFCSKLVKRECLTHEEALKSVMFIELELIQQFDYQPGDSIKIVCENDEYEVDMLLKRLGWTSMANNLVHIIISPDNTKKSAKLPSHIPDLCTLKYAFLHCIDIRSCLRKNILRLLVEFTSDCDERRRLEELCSKEGSDDYIKYMLDTNLSLLDVLNHFKTCQPDLQTLIEFLPPLISRFYSICNSPLHDIPHIYFVYSLFNFDIKDGRTYDRHGVCTSWLSNLSIGSNISIQNRINQNFRLPSSLDIPLIMIGPGTGVAPFIGFLQHIDQIKTYQHANILKYLFVAASREEDYEYRYVQDHIRANGKELSRLIYDCHALIYVCGDIKQMSRDVRNTIGQILKEHSDIENIDDYMKTLDTSQRYLQDIWS</sequence>
<dbReference type="EC" id="1.16.1.8" evidence="9"/>
<dbReference type="Proteomes" id="UP000681722">
    <property type="component" value="Unassembled WGS sequence"/>
</dbReference>
<dbReference type="FunFam" id="1.20.990.10:FF:000007">
    <property type="entry name" value="Methionine synthase reductase"/>
    <property type="match status" value="1"/>
</dbReference>
<dbReference type="InterPro" id="IPR017938">
    <property type="entry name" value="Riboflavin_synthase-like_b-brl"/>
</dbReference>
<dbReference type="InterPro" id="IPR023173">
    <property type="entry name" value="NADPH_Cyt_P450_Rdtase_alpha"/>
</dbReference>
<evidence type="ECO:0000256" key="9">
    <source>
        <dbReference type="ARBA" id="ARBA00039088"/>
    </source>
</evidence>
<dbReference type="PROSITE" id="PS50902">
    <property type="entry name" value="FLAVODOXIN_LIKE"/>
    <property type="match status" value="1"/>
</dbReference>
<dbReference type="Gene3D" id="3.40.50.80">
    <property type="entry name" value="Nucleotide-binding domain of ferredoxin-NADP reductase (FNR) module"/>
    <property type="match status" value="2"/>
</dbReference>
<dbReference type="EMBL" id="CAJOBC010004505">
    <property type="protein sequence ID" value="CAF3830558.1"/>
    <property type="molecule type" value="Genomic_DNA"/>
</dbReference>
<dbReference type="SUPFAM" id="SSF63380">
    <property type="entry name" value="Riboflavin synthase domain-like"/>
    <property type="match status" value="1"/>
</dbReference>
<protein>
    <recommendedName>
        <fullName evidence="10">Methionine synthase reductase</fullName>
        <ecNumber evidence="9">1.16.1.8</ecNumber>
    </recommendedName>
</protein>
<dbReference type="OrthoDB" id="1856718at2759"/>
<dbReference type="Pfam" id="PF00667">
    <property type="entry name" value="FAD_binding_1"/>
    <property type="match status" value="1"/>
</dbReference>
<dbReference type="Proteomes" id="UP000682733">
    <property type="component" value="Unassembled WGS sequence"/>
</dbReference>
<dbReference type="SUPFAM" id="SSF52343">
    <property type="entry name" value="Ferredoxin reductase-like, C-terminal NADP-linked domain"/>
    <property type="match status" value="1"/>
</dbReference>
<evidence type="ECO:0000313" key="15">
    <source>
        <dbReference type="EMBL" id="CAF3830558.1"/>
    </source>
</evidence>
<dbReference type="PRINTS" id="PR00369">
    <property type="entry name" value="FLAVODOXIN"/>
</dbReference>
<reference evidence="13" key="1">
    <citation type="submission" date="2021-02" db="EMBL/GenBank/DDBJ databases">
        <authorList>
            <person name="Nowell W R."/>
        </authorList>
    </citation>
    <scope>NUCLEOTIDE SEQUENCE</scope>
</reference>
<dbReference type="GO" id="GO:0009086">
    <property type="term" value="P:methionine biosynthetic process"/>
    <property type="evidence" value="ECO:0007669"/>
    <property type="project" value="TreeGrafter"/>
</dbReference>
<evidence type="ECO:0000313" key="13">
    <source>
        <dbReference type="EMBL" id="CAF1062426.1"/>
    </source>
</evidence>
<dbReference type="Proteomes" id="UP000677228">
    <property type="component" value="Unassembled WGS sequence"/>
</dbReference>
<evidence type="ECO:0000313" key="16">
    <source>
        <dbReference type="EMBL" id="CAF4011193.1"/>
    </source>
</evidence>
<dbReference type="SUPFAM" id="SSF52218">
    <property type="entry name" value="Flavoproteins"/>
    <property type="match status" value="1"/>
</dbReference>
<accession>A0A814LBF9</accession>
<evidence type="ECO:0000256" key="6">
    <source>
        <dbReference type="ARBA" id="ARBA00022827"/>
    </source>
</evidence>
<feature type="domain" description="FAD-binding FR-type" evidence="12">
    <location>
        <begin position="264"/>
        <end position="507"/>
    </location>
</feature>
<dbReference type="InterPro" id="IPR008254">
    <property type="entry name" value="Flavodoxin/NO_synth"/>
</dbReference>